<dbReference type="EMBL" id="JANBPG010003473">
    <property type="protein sequence ID" value="KAJ1880858.1"/>
    <property type="molecule type" value="Genomic_DNA"/>
</dbReference>
<gene>
    <name evidence="1" type="ORF">LPJ66_011421</name>
</gene>
<evidence type="ECO:0000313" key="2">
    <source>
        <dbReference type="Proteomes" id="UP001150581"/>
    </source>
</evidence>
<accession>A0ACC1HYE3</accession>
<reference evidence="1" key="1">
    <citation type="submission" date="2022-07" db="EMBL/GenBank/DDBJ databases">
        <title>Phylogenomic reconstructions and comparative analyses of Kickxellomycotina fungi.</title>
        <authorList>
            <person name="Reynolds N.K."/>
            <person name="Stajich J.E."/>
            <person name="Barry K."/>
            <person name="Grigoriev I.V."/>
            <person name="Crous P."/>
            <person name="Smith M.E."/>
        </authorList>
    </citation>
    <scope>NUCLEOTIDE SEQUENCE</scope>
    <source>
        <strain evidence="1">Benny 63K</strain>
    </source>
</reference>
<name>A0ACC1HYE3_9FUNG</name>
<organism evidence="1 2">
    <name type="scientific">Kickxella alabastrina</name>
    <dbReference type="NCBI Taxonomy" id="61397"/>
    <lineage>
        <taxon>Eukaryota</taxon>
        <taxon>Fungi</taxon>
        <taxon>Fungi incertae sedis</taxon>
        <taxon>Zoopagomycota</taxon>
        <taxon>Kickxellomycotina</taxon>
        <taxon>Kickxellomycetes</taxon>
        <taxon>Kickxellales</taxon>
        <taxon>Kickxellaceae</taxon>
        <taxon>Kickxella</taxon>
    </lineage>
</organism>
<evidence type="ECO:0000313" key="1">
    <source>
        <dbReference type="EMBL" id="KAJ1880858.1"/>
    </source>
</evidence>
<comment type="caution">
    <text evidence="1">The sequence shown here is derived from an EMBL/GenBank/DDBJ whole genome shotgun (WGS) entry which is preliminary data.</text>
</comment>
<dbReference type="Proteomes" id="UP001150581">
    <property type="component" value="Unassembled WGS sequence"/>
</dbReference>
<sequence>MLDLEEVRVEFPSPTSTLTRSQYTALVAHPLRPNDETSTLHCIYLVVRNWIVVCWCDERGEYMEHEVFADNQGGLSRAKGDKISASAAGRIWAGCLRYRALFGGRLRVVLGQWQGTSVEQAAEWRAYAAAWSKHTDNVDLVLVNIGLNPPEGLSLIHSTTSHPANYAAAATTTATKQQPANHNIPDPTTRVSETNVPQFTLILHSQQPHLHFPRTTSDRPQDFLEDEIICHSQVFPTGYLIMESNSPAPATAAVPCLCVQLLSPSPTHNQASSADMTFDLLTTRSVLKQYHQMAWLRHAELDLRTLRAPSIDSEVAIGGSGGESDGTWPVRYLPLPIAVLEDIQNAIEPLLLLPQNP</sequence>
<keyword evidence="2" id="KW-1185">Reference proteome</keyword>
<protein>
    <submittedName>
        <fullName evidence="1">Uncharacterized protein</fullName>
    </submittedName>
</protein>
<proteinExistence type="predicted"/>